<evidence type="ECO:0000256" key="3">
    <source>
        <dbReference type="ARBA" id="ARBA00022729"/>
    </source>
</evidence>
<sequence length="620" mass="67691">MYNNLNPVIVPSSSTSQSSTSSTSSTSSHATTSSHSTSSSSSSTTLVTSTKTSSTTPFTACSTIKTTATSAAATTNPRPILRTYNWNIEWVNAAPDGYERAFVGINGQWPLPVLSANIGDTIKIDIYNGLGNETTSLHFHGIHQGNTTFEDGAAMVSQCPIAPGESFVTEFVLTQSGTYWYHAHVGGQYIDGFRGPLIVRDNTVLKNYGQIDGEYTLSLTDVYHVEAPYLINYYLSANNYNGAEPVPDSALINEGQNTKFDITPGQTYMFHVVNMGAIAGQFLQFDQHNMTIIEADGVYTQPYEVSQLFVAVAQRYTVLVTALPSSCENFAIVSQFLTDMFDSSVTPAGQQPTCTAYLVYNSAAPLPAPFTLTPQPWDDTLLVPYDQQPLWDSSDVNYVYLTVDFEQNDWGSNRAAMNGLTYISQKVPTFFSALTAPAAYQQNPQIYGQVNAQVVQYGQVVEIDLNNHDTRAHPFHLHGHQFQIINRAGNEPMWPGLYSAPAAPMRRDTVVVYPGVGITLRFIANNPGVWLFHCHTEFHVEAGMTATFIEAPDVMVARKPYVPNSHRDVCDAQGIPRQGNAGGDDTNWLDLSNANTEPSQTYYGALINGPAVNPYTGGPD</sequence>
<dbReference type="CDD" id="cd13877">
    <property type="entry name" value="CuRO_2_Fet3p_like"/>
    <property type="match status" value="1"/>
</dbReference>
<proteinExistence type="inferred from homology"/>
<dbReference type="Proteomes" id="UP000235672">
    <property type="component" value="Unassembled WGS sequence"/>
</dbReference>
<dbReference type="InterPro" id="IPR001117">
    <property type="entry name" value="Cu-oxidase_2nd"/>
</dbReference>
<dbReference type="InterPro" id="IPR033138">
    <property type="entry name" value="Cu_oxidase_CS"/>
</dbReference>
<organism evidence="10 11">
    <name type="scientific">Hyaloscypha hepaticicola</name>
    <dbReference type="NCBI Taxonomy" id="2082293"/>
    <lineage>
        <taxon>Eukaryota</taxon>
        <taxon>Fungi</taxon>
        <taxon>Dikarya</taxon>
        <taxon>Ascomycota</taxon>
        <taxon>Pezizomycotina</taxon>
        <taxon>Leotiomycetes</taxon>
        <taxon>Helotiales</taxon>
        <taxon>Hyaloscyphaceae</taxon>
        <taxon>Hyaloscypha</taxon>
    </lineage>
</organism>
<evidence type="ECO:0000256" key="6">
    <source>
        <dbReference type="SAM" id="MobiDB-lite"/>
    </source>
</evidence>
<dbReference type="Pfam" id="PF00394">
    <property type="entry name" value="Cu-oxidase"/>
    <property type="match status" value="1"/>
</dbReference>
<keyword evidence="4" id="KW-0560">Oxidoreductase</keyword>
<dbReference type="EMBL" id="KZ613516">
    <property type="protein sequence ID" value="PMD15059.1"/>
    <property type="molecule type" value="Genomic_DNA"/>
</dbReference>
<dbReference type="GO" id="GO:0004322">
    <property type="term" value="F:ferroxidase activity"/>
    <property type="evidence" value="ECO:0007669"/>
    <property type="project" value="TreeGrafter"/>
</dbReference>
<feature type="domain" description="Plastocyanin-like" evidence="7">
    <location>
        <begin position="214"/>
        <end position="362"/>
    </location>
</feature>
<dbReference type="PANTHER" id="PTHR11709:SF361">
    <property type="entry name" value="IRON TRANSPORT MULTICOPPER OXIDASE FET3"/>
    <property type="match status" value="1"/>
</dbReference>
<feature type="domain" description="Plastocyanin-like" evidence="8">
    <location>
        <begin position="424"/>
        <end position="553"/>
    </location>
</feature>
<evidence type="ECO:0000256" key="4">
    <source>
        <dbReference type="ARBA" id="ARBA00023002"/>
    </source>
</evidence>
<keyword evidence="5" id="KW-0186">Copper</keyword>
<evidence type="ECO:0000259" key="7">
    <source>
        <dbReference type="Pfam" id="PF00394"/>
    </source>
</evidence>
<feature type="domain" description="Plastocyanin-like" evidence="9">
    <location>
        <begin position="88"/>
        <end position="202"/>
    </location>
</feature>
<evidence type="ECO:0000256" key="2">
    <source>
        <dbReference type="ARBA" id="ARBA00022723"/>
    </source>
</evidence>
<keyword evidence="2" id="KW-0479">Metal-binding</keyword>
<dbReference type="OrthoDB" id="2121828at2759"/>
<dbReference type="AlphaFoldDB" id="A0A2J6PM31"/>
<protein>
    <submittedName>
        <fullName evidence="10">Multicopper oxidase</fullName>
    </submittedName>
</protein>
<dbReference type="InterPro" id="IPR002355">
    <property type="entry name" value="Cu_oxidase_Cu_BS"/>
</dbReference>
<dbReference type="SUPFAM" id="SSF49503">
    <property type="entry name" value="Cupredoxins"/>
    <property type="match status" value="3"/>
</dbReference>
<evidence type="ECO:0000313" key="10">
    <source>
        <dbReference type="EMBL" id="PMD15059.1"/>
    </source>
</evidence>
<dbReference type="PANTHER" id="PTHR11709">
    <property type="entry name" value="MULTI-COPPER OXIDASE"/>
    <property type="match status" value="1"/>
</dbReference>
<evidence type="ECO:0000256" key="1">
    <source>
        <dbReference type="ARBA" id="ARBA00010609"/>
    </source>
</evidence>
<dbReference type="Gene3D" id="2.60.40.420">
    <property type="entry name" value="Cupredoxins - blue copper proteins"/>
    <property type="match status" value="3"/>
</dbReference>
<dbReference type="Pfam" id="PF07732">
    <property type="entry name" value="Cu-oxidase_3"/>
    <property type="match status" value="1"/>
</dbReference>
<dbReference type="GO" id="GO:0005507">
    <property type="term" value="F:copper ion binding"/>
    <property type="evidence" value="ECO:0007669"/>
    <property type="project" value="InterPro"/>
</dbReference>
<gene>
    <name evidence="10" type="ORF">NA56DRAFT_582698</name>
</gene>
<dbReference type="STRING" id="1745343.A0A2J6PM31"/>
<evidence type="ECO:0000256" key="5">
    <source>
        <dbReference type="ARBA" id="ARBA00023008"/>
    </source>
</evidence>
<dbReference type="InterPro" id="IPR044130">
    <property type="entry name" value="CuRO_2_Fet3-like"/>
</dbReference>
<dbReference type="InterPro" id="IPR011707">
    <property type="entry name" value="Cu-oxidase-like_N"/>
</dbReference>
<evidence type="ECO:0000313" key="11">
    <source>
        <dbReference type="Proteomes" id="UP000235672"/>
    </source>
</evidence>
<name>A0A2J6PM31_9HELO</name>
<dbReference type="PROSITE" id="PS00079">
    <property type="entry name" value="MULTICOPPER_OXIDASE1"/>
    <property type="match status" value="1"/>
</dbReference>
<feature type="region of interest" description="Disordered" evidence="6">
    <location>
        <begin position="1"/>
        <end position="56"/>
    </location>
</feature>
<dbReference type="PROSITE" id="PS00080">
    <property type="entry name" value="MULTICOPPER_OXIDASE2"/>
    <property type="match status" value="1"/>
</dbReference>
<dbReference type="GO" id="GO:0033573">
    <property type="term" value="C:high-affinity iron permease complex"/>
    <property type="evidence" value="ECO:0007669"/>
    <property type="project" value="TreeGrafter"/>
</dbReference>
<feature type="compositionally biased region" description="Low complexity" evidence="6">
    <location>
        <begin position="12"/>
        <end position="56"/>
    </location>
</feature>
<dbReference type="InterPro" id="IPR008972">
    <property type="entry name" value="Cupredoxin"/>
</dbReference>
<reference evidence="10 11" key="1">
    <citation type="submission" date="2016-05" db="EMBL/GenBank/DDBJ databases">
        <title>A degradative enzymes factory behind the ericoid mycorrhizal symbiosis.</title>
        <authorList>
            <consortium name="DOE Joint Genome Institute"/>
            <person name="Martino E."/>
            <person name="Morin E."/>
            <person name="Grelet G."/>
            <person name="Kuo A."/>
            <person name="Kohler A."/>
            <person name="Daghino S."/>
            <person name="Barry K."/>
            <person name="Choi C."/>
            <person name="Cichocki N."/>
            <person name="Clum A."/>
            <person name="Copeland A."/>
            <person name="Hainaut M."/>
            <person name="Haridas S."/>
            <person name="Labutti K."/>
            <person name="Lindquist E."/>
            <person name="Lipzen A."/>
            <person name="Khouja H.-R."/>
            <person name="Murat C."/>
            <person name="Ohm R."/>
            <person name="Olson A."/>
            <person name="Spatafora J."/>
            <person name="Veneault-Fourrey C."/>
            <person name="Henrissat B."/>
            <person name="Grigoriev I."/>
            <person name="Martin F."/>
            <person name="Perotto S."/>
        </authorList>
    </citation>
    <scope>NUCLEOTIDE SEQUENCE [LARGE SCALE GENOMIC DNA]</scope>
    <source>
        <strain evidence="10 11">UAMH 7357</strain>
    </source>
</reference>
<dbReference type="GO" id="GO:0033215">
    <property type="term" value="P:reductive iron assimilation"/>
    <property type="evidence" value="ECO:0007669"/>
    <property type="project" value="TreeGrafter"/>
</dbReference>
<accession>A0A2J6PM31</accession>
<dbReference type="InterPro" id="IPR011706">
    <property type="entry name" value="Cu-oxidase_C"/>
</dbReference>
<dbReference type="InterPro" id="IPR045087">
    <property type="entry name" value="Cu-oxidase_fam"/>
</dbReference>
<dbReference type="GO" id="GO:0010106">
    <property type="term" value="P:cellular response to iron ion starvation"/>
    <property type="evidence" value="ECO:0007669"/>
    <property type="project" value="TreeGrafter"/>
</dbReference>
<evidence type="ECO:0000259" key="9">
    <source>
        <dbReference type="Pfam" id="PF07732"/>
    </source>
</evidence>
<dbReference type="Pfam" id="PF07731">
    <property type="entry name" value="Cu-oxidase_2"/>
    <property type="match status" value="1"/>
</dbReference>
<comment type="similarity">
    <text evidence="1">Belongs to the multicopper oxidase family.</text>
</comment>
<keyword evidence="11" id="KW-1185">Reference proteome</keyword>
<keyword evidence="3" id="KW-0732">Signal</keyword>
<evidence type="ECO:0000259" key="8">
    <source>
        <dbReference type="Pfam" id="PF07731"/>
    </source>
</evidence>